<dbReference type="EMBL" id="JACHFJ010000002">
    <property type="protein sequence ID" value="MBB5372618.1"/>
    <property type="molecule type" value="Genomic_DNA"/>
</dbReference>
<keyword evidence="1" id="KW-1133">Transmembrane helix</keyword>
<evidence type="ECO:0008006" key="4">
    <source>
        <dbReference type="Google" id="ProtNLM"/>
    </source>
</evidence>
<keyword evidence="1" id="KW-0472">Membrane</keyword>
<feature type="transmembrane region" description="Helical" evidence="1">
    <location>
        <begin position="20"/>
        <end position="39"/>
    </location>
</feature>
<feature type="transmembrane region" description="Helical" evidence="1">
    <location>
        <begin position="189"/>
        <end position="206"/>
    </location>
</feature>
<protein>
    <recommendedName>
        <fullName evidence="4">Glycosyltransferase RgtA/B/C/D-like domain-containing protein</fullName>
    </recommendedName>
</protein>
<feature type="transmembrane region" description="Helical" evidence="1">
    <location>
        <begin position="90"/>
        <end position="107"/>
    </location>
</feature>
<keyword evidence="1" id="KW-0812">Transmembrane</keyword>
<evidence type="ECO:0000313" key="3">
    <source>
        <dbReference type="Proteomes" id="UP000553706"/>
    </source>
</evidence>
<dbReference type="Proteomes" id="UP000553706">
    <property type="component" value="Unassembled WGS sequence"/>
</dbReference>
<organism evidence="2 3">
    <name type="scientific">Acidocella aromatica</name>
    <dbReference type="NCBI Taxonomy" id="1303579"/>
    <lineage>
        <taxon>Bacteria</taxon>
        <taxon>Pseudomonadati</taxon>
        <taxon>Pseudomonadota</taxon>
        <taxon>Alphaproteobacteria</taxon>
        <taxon>Acetobacterales</taxon>
        <taxon>Acidocellaceae</taxon>
        <taxon>Acidocella</taxon>
    </lineage>
</organism>
<gene>
    <name evidence="2" type="ORF">HNP71_000856</name>
</gene>
<proteinExistence type="predicted"/>
<evidence type="ECO:0000313" key="2">
    <source>
        <dbReference type="EMBL" id="MBB5372618.1"/>
    </source>
</evidence>
<feature type="transmembrane region" description="Helical" evidence="1">
    <location>
        <begin position="113"/>
        <end position="137"/>
    </location>
</feature>
<dbReference type="AlphaFoldDB" id="A0A840V9I9"/>
<feature type="transmembrane region" description="Helical" evidence="1">
    <location>
        <begin position="386"/>
        <end position="403"/>
    </location>
</feature>
<name>A0A840V9I9_9PROT</name>
<accession>A0A840V9I9</accession>
<feature type="transmembrane region" description="Helical" evidence="1">
    <location>
        <begin position="59"/>
        <end position="78"/>
    </location>
</feature>
<keyword evidence="3" id="KW-1185">Reference proteome</keyword>
<feature type="transmembrane region" description="Helical" evidence="1">
    <location>
        <begin position="316"/>
        <end position="331"/>
    </location>
</feature>
<comment type="caution">
    <text evidence="2">The sequence shown here is derived from an EMBL/GenBank/DDBJ whole genome shotgun (WGS) entry which is preliminary data.</text>
</comment>
<feature type="transmembrane region" description="Helical" evidence="1">
    <location>
        <begin position="212"/>
        <end position="231"/>
    </location>
</feature>
<feature type="transmembrane region" description="Helical" evidence="1">
    <location>
        <begin position="337"/>
        <end position="356"/>
    </location>
</feature>
<feature type="transmembrane region" description="Helical" evidence="1">
    <location>
        <begin position="238"/>
        <end position="264"/>
    </location>
</feature>
<evidence type="ECO:0000256" key="1">
    <source>
        <dbReference type="SAM" id="Phobius"/>
    </source>
</evidence>
<reference evidence="2 3" key="1">
    <citation type="submission" date="2020-08" db="EMBL/GenBank/DDBJ databases">
        <title>Genomic Encyclopedia of Type Strains, Phase IV (KMG-IV): sequencing the most valuable type-strain genomes for metagenomic binning, comparative biology and taxonomic classification.</title>
        <authorList>
            <person name="Goeker M."/>
        </authorList>
    </citation>
    <scope>NUCLEOTIDE SEQUENCE [LARGE SCALE GENOMIC DNA]</scope>
    <source>
        <strain evidence="2 3">DSM 27026</strain>
    </source>
</reference>
<sequence>MRLLAADVAPAKRGGVLKRFWPWHLAALTLYAICAWAAVQHGTPLTGMVSGGGSEPLQFIWFFAWWPYALAHHLNPLFTQMVWQPGGLNLAWATGVPVLALLALPVTKLFGPVVVFNLCNLAAPIMAAFVAYALCLYVTRRPEAALLGGFLFGFSSYAMSRQSEQLNLETTFLLPCLVLLALARLDVRVGRILTALLGATMLAAMAGISLEMFATTVVAGGFAWALAWVLLPQRRGGLALLAGDALLAAPLLLLLLAPLLWALFVQPHDVSLPKAWPFFFSTDLLNLIIPTPTNAIGGVAFASVSRHFPGFVSEQSGYLGLPLIILLWLALRAGRAYLRWLVLGLIIASLGPRLWLSGHDTGIPLPWMLIHALPLLGNALPARMMLYASLAIAIVAALWVAEAPRRRLPLGLLAAAMLWPTPRPVQAIPHSAFFSPGRVGQVLGQGAKVAVLPFGFFSPSMYWQAESDFAFAQTGGYLGFPPQRVQQNTALMRYFFGLEVPDIVPAFAAYCHETGTQYVVAGPGAPSDMVVGLRALGWPVRQVDDVTVFTVP</sequence>
<dbReference type="RefSeq" id="WP_183265625.1">
    <property type="nucleotide sequence ID" value="NZ_JACHFJ010000002.1"/>
</dbReference>